<evidence type="ECO:0000313" key="2">
    <source>
        <dbReference type="EMBL" id="MFC6239334.1"/>
    </source>
</evidence>
<sequence>MPEIADPRPRDPQNPMPEVRNDGPKINLPLTPDLLAAMVSFIDEIEHRGYDSVLGRFLYQGRPGSDNG</sequence>
<evidence type="ECO:0000256" key="1">
    <source>
        <dbReference type="SAM" id="MobiDB-lite"/>
    </source>
</evidence>
<name>A0ABW1T4Z1_9ACTN</name>
<comment type="caution">
    <text evidence="2">The sequence shown here is derived from an EMBL/GenBank/DDBJ whole genome shotgun (WGS) entry which is preliminary data.</text>
</comment>
<gene>
    <name evidence="2" type="ORF">ACFQGU_15780</name>
</gene>
<feature type="compositionally biased region" description="Basic and acidic residues" evidence="1">
    <location>
        <begin position="1"/>
        <end position="11"/>
    </location>
</feature>
<proteinExistence type="predicted"/>
<dbReference type="Proteomes" id="UP001596138">
    <property type="component" value="Unassembled WGS sequence"/>
</dbReference>
<accession>A0ABW1T4Z1</accession>
<organism evidence="2 3">
    <name type="scientific">Longivirga aurantiaca</name>
    <dbReference type="NCBI Taxonomy" id="1837743"/>
    <lineage>
        <taxon>Bacteria</taxon>
        <taxon>Bacillati</taxon>
        <taxon>Actinomycetota</taxon>
        <taxon>Actinomycetes</taxon>
        <taxon>Sporichthyales</taxon>
        <taxon>Sporichthyaceae</taxon>
        <taxon>Longivirga</taxon>
    </lineage>
</organism>
<dbReference type="EMBL" id="JBHSTI010000017">
    <property type="protein sequence ID" value="MFC6239334.1"/>
    <property type="molecule type" value="Genomic_DNA"/>
</dbReference>
<dbReference type="RefSeq" id="WP_386768538.1">
    <property type="nucleotide sequence ID" value="NZ_JBHSTI010000017.1"/>
</dbReference>
<keyword evidence="3" id="KW-1185">Reference proteome</keyword>
<protein>
    <submittedName>
        <fullName evidence="2">Uncharacterized protein</fullName>
    </submittedName>
</protein>
<feature type="region of interest" description="Disordered" evidence="1">
    <location>
        <begin position="1"/>
        <end position="26"/>
    </location>
</feature>
<reference evidence="3" key="1">
    <citation type="journal article" date="2019" name="Int. J. Syst. Evol. Microbiol.">
        <title>The Global Catalogue of Microorganisms (GCM) 10K type strain sequencing project: providing services to taxonomists for standard genome sequencing and annotation.</title>
        <authorList>
            <consortium name="The Broad Institute Genomics Platform"/>
            <consortium name="The Broad Institute Genome Sequencing Center for Infectious Disease"/>
            <person name="Wu L."/>
            <person name="Ma J."/>
        </authorList>
    </citation>
    <scope>NUCLEOTIDE SEQUENCE [LARGE SCALE GENOMIC DNA]</scope>
    <source>
        <strain evidence="3">CGMCC 4.7317</strain>
    </source>
</reference>
<evidence type="ECO:0000313" key="3">
    <source>
        <dbReference type="Proteomes" id="UP001596138"/>
    </source>
</evidence>